<proteinExistence type="predicted"/>
<dbReference type="EMBL" id="VSRR010060062">
    <property type="protein sequence ID" value="MPC82539.1"/>
    <property type="molecule type" value="Genomic_DNA"/>
</dbReference>
<accession>A0A5B7IKT3</accession>
<protein>
    <submittedName>
        <fullName evidence="1">Uncharacterized protein</fullName>
    </submittedName>
</protein>
<dbReference type="Proteomes" id="UP000324222">
    <property type="component" value="Unassembled WGS sequence"/>
</dbReference>
<name>A0A5B7IKT3_PORTR</name>
<dbReference type="AlphaFoldDB" id="A0A5B7IKT3"/>
<sequence length="77" mass="8179">MTAATIANLSPSHFYHFRHSPLGLVGASPMVVEDWVRIQVASCEGSCRPQTFLDAPAVQDRVNGNARQEGGNGNGIA</sequence>
<gene>
    <name evidence="1" type="ORF">E2C01_077211</name>
</gene>
<comment type="caution">
    <text evidence="1">The sequence shown here is derived from an EMBL/GenBank/DDBJ whole genome shotgun (WGS) entry which is preliminary data.</text>
</comment>
<evidence type="ECO:0000313" key="1">
    <source>
        <dbReference type="EMBL" id="MPC82539.1"/>
    </source>
</evidence>
<organism evidence="1 2">
    <name type="scientific">Portunus trituberculatus</name>
    <name type="common">Swimming crab</name>
    <name type="synonym">Neptunus trituberculatus</name>
    <dbReference type="NCBI Taxonomy" id="210409"/>
    <lineage>
        <taxon>Eukaryota</taxon>
        <taxon>Metazoa</taxon>
        <taxon>Ecdysozoa</taxon>
        <taxon>Arthropoda</taxon>
        <taxon>Crustacea</taxon>
        <taxon>Multicrustacea</taxon>
        <taxon>Malacostraca</taxon>
        <taxon>Eumalacostraca</taxon>
        <taxon>Eucarida</taxon>
        <taxon>Decapoda</taxon>
        <taxon>Pleocyemata</taxon>
        <taxon>Brachyura</taxon>
        <taxon>Eubrachyura</taxon>
        <taxon>Portunoidea</taxon>
        <taxon>Portunidae</taxon>
        <taxon>Portuninae</taxon>
        <taxon>Portunus</taxon>
    </lineage>
</organism>
<keyword evidence="2" id="KW-1185">Reference proteome</keyword>
<reference evidence="1 2" key="1">
    <citation type="submission" date="2019-05" db="EMBL/GenBank/DDBJ databases">
        <title>Another draft genome of Portunus trituberculatus and its Hox gene families provides insights of decapod evolution.</title>
        <authorList>
            <person name="Jeong J.-H."/>
            <person name="Song I."/>
            <person name="Kim S."/>
            <person name="Choi T."/>
            <person name="Kim D."/>
            <person name="Ryu S."/>
            <person name="Kim W."/>
        </authorList>
    </citation>
    <scope>NUCLEOTIDE SEQUENCE [LARGE SCALE GENOMIC DNA]</scope>
    <source>
        <tissue evidence="1">Muscle</tissue>
    </source>
</reference>
<evidence type="ECO:0000313" key="2">
    <source>
        <dbReference type="Proteomes" id="UP000324222"/>
    </source>
</evidence>